<dbReference type="InterPro" id="IPR049557">
    <property type="entry name" value="Transketolase_CS"/>
</dbReference>
<dbReference type="Pfam" id="PF02779">
    <property type="entry name" value="Transket_pyr"/>
    <property type="match status" value="1"/>
</dbReference>
<comment type="catalytic activity">
    <reaction evidence="9 11">
        <text>D-sedoheptulose 7-phosphate + D-glyceraldehyde 3-phosphate = aldehydo-D-ribose 5-phosphate + D-xylulose 5-phosphate</text>
        <dbReference type="Rhea" id="RHEA:10508"/>
        <dbReference type="ChEBI" id="CHEBI:57483"/>
        <dbReference type="ChEBI" id="CHEBI:57737"/>
        <dbReference type="ChEBI" id="CHEBI:58273"/>
        <dbReference type="ChEBI" id="CHEBI:59776"/>
        <dbReference type="EC" id="2.2.1.1"/>
    </reaction>
</comment>
<dbReference type="PANTHER" id="PTHR43522:SF2">
    <property type="entry name" value="TRANSKETOLASE 1-RELATED"/>
    <property type="match status" value="1"/>
</dbReference>
<dbReference type="SUPFAM" id="SSF52518">
    <property type="entry name" value="Thiamin diphosphate-binding fold (THDP-binding)"/>
    <property type="match status" value="2"/>
</dbReference>
<dbReference type="PROSITE" id="PS00802">
    <property type="entry name" value="TRANSKETOLASE_2"/>
    <property type="match status" value="1"/>
</dbReference>
<evidence type="ECO:0000256" key="5">
    <source>
        <dbReference type="ARBA" id="ARBA00022723"/>
    </source>
</evidence>
<dbReference type="Pfam" id="PF00456">
    <property type="entry name" value="Transketolase_N"/>
    <property type="match status" value="1"/>
</dbReference>
<proteinExistence type="inferred from homology"/>
<dbReference type="EC" id="2.2.1.1" evidence="3 10"/>
<dbReference type="InterPro" id="IPR020826">
    <property type="entry name" value="Transketolase_BS"/>
</dbReference>
<keyword evidence="14" id="KW-1185">Reference proteome</keyword>
<dbReference type="Gene3D" id="3.40.50.920">
    <property type="match status" value="1"/>
</dbReference>
<dbReference type="InterPro" id="IPR009014">
    <property type="entry name" value="Transketo_C/PFOR_II"/>
</dbReference>
<evidence type="ECO:0000256" key="8">
    <source>
        <dbReference type="ARBA" id="ARBA00023052"/>
    </source>
</evidence>
<evidence type="ECO:0000256" key="1">
    <source>
        <dbReference type="ARBA" id="ARBA00007131"/>
    </source>
</evidence>
<evidence type="ECO:0000256" key="2">
    <source>
        <dbReference type="ARBA" id="ARBA00011738"/>
    </source>
</evidence>
<dbReference type="InterPro" id="IPR005475">
    <property type="entry name" value="Transketolase-like_Pyr-bd"/>
</dbReference>
<keyword evidence="8 11" id="KW-0786">Thiamine pyrophosphate</keyword>
<sequence length="678" mass="72787">MTSLTAAKASQTPRVSDREMANAIRALAMDSVQRANSGHPGMPMGMADVATVLFNRFIKLDPSRPDWPDRDRFVLSAGHGSMLQYAIHFLLGYADMPVEELKRFRQLGSHTPGHPEYGHTLGVETTTGPLGQGIATAVGMALAERMLAARFGPELVDHYTYVIAGDGCLQEGISHEAIDLAGHLRLGRLIVLWDDNRISIDGPTRLSTSMNQLARFAAAGWHVQEVDGHDPEAVAAAIERARAEERPSLIACHTTIGKGAPNLEGSEKTHGAPLGEAEIAATRENIGWSHPPFEVPDEIIGAWREASARGRAAREAWEARLAASPQADAFRRAVSGEIPEEVFEALRAFRAEQSEKAPRVATRKASEMTLAVINGATELTVGGSADLTHSNLTLTNGLGVVQPGDYGGRYIHYGIREHGMAAAMNGLALHGGFVPYGGTFLCFADYARGAIRLSALMGQRVIYVLTHDSIGLGEDGPTHQPIEHLAMLRATPNLNVFRPADIIETAECWELALRSRNHPSVLVLSRQNLPTLRTASDSLPSARGAYVLREADGRRDVTLLATGSEVEIAVAAAELLKAQHGLNAAVVSMPCWELFEEQDEDYQRSVLGTAPRIAVEAAARLGWDRWIAGNGDFVGMNGFGASAPAGDLYRHFGITAEAVAERALAFAGTAGGQARNNN</sequence>
<evidence type="ECO:0000256" key="4">
    <source>
        <dbReference type="ARBA" id="ARBA00022679"/>
    </source>
</evidence>
<comment type="function">
    <text evidence="11">Catalyzes the transfer of a two-carbon ketol group from a ketose donor to an aldose acceptor, via a covalent intermediate with the cofactor thiamine pyrophosphate.</text>
</comment>
<dbReference type="Gene3D" id="3.40.50.970">
    <property type="match status" value="2"/>
</dbReference>
<dbReference type="RefSeq" id="WP_345099810.1">
    <property type="nucleotide sequence ID" value="NZ_BAABGS010000071.1"/>
</dbReference>
<dbReference type="CDD" id="cd02012">
    <property type="entry name" value="TPP_TK"/>
    <property type="match status" value="1"/>
</dbReference>
<protein>
    <recommendedName>
        <fullName evidence="3 10">Transketolase</fullName>
        <ecNumber evidence="3 10">2.2.1.1</ecNumber>
    </recommendedName>
</protein>
<evidence type="ECO:0000313" key="13">
    <source>
        <dbReference type="EMBL" id="MFD2261208.1"/>
    </source>
</evidence>
<evidence type="ECO:0000259" key="12">
    <source>
        <dbReference type="SMART" id="SM00861"/>
    </source>
</evidence>
<keyword evidence="5 11" id="KW-0479">Metal-binding</keyword>
<comment type="cofactor">
    <cofactor evidence="11">
        <name>thiamine diphosphate</name>
        <dbReference type="ChEBI" id="CHEBI:58937"/>
    </cofactor>
    <text evidence="11">Binds 1 thiamine pyrophosphate per subunit.</text>
</comment>
<comment type="cofactor">
    <cofactor evidence="11">
        <name>Mg(2+)</name>
        <dbReference type="ChEBI" id="CHEBI:18420"/>
    </cofactor>
    <cofactor evidence="11">
        <name>Ca(2+)</name>
        <dbReference type="ChEBI" id="CHEBI:29108"/>
    </cofactor>
    <cofactor evidence="11">
        <name>Mn(2+)</name>
        <dbReference type="ChEBI" id="CHEBI:29035"/>
    </cofactor>
    <cofactor evidence="11">
        <name>Co(2+)</name>
        <dbReference type="ChEBI" id="CHEBI:48828"/>
    </cofactor>
    <text evidence="11">Binds 1 Mg(2+) ion per subunit. Can also utilize other divalent metal cations, such as Ca(2+), Mn(2+) and Co(2+).</text>
</comment>
<dbReference type="InterPro" id="IPR033247">
    <property type="entry name" value="Transketolase_fam"/>
</dbReference>
<dbReference type="CDD" id="cd07033">
    <property type="entry name" value="TPP_PYR_DXS_TK_like"/>
    <property type="match status" value="1"/>
</dbReference>
<comment type="subunit">
    <text evidence="2 11">Homodimer.</text>
</comment>
<evidence type="ECO:0000256" key="9">
    <source>
        <dbReference type="ARBA" id="ARBA00049473"/>
    </source>
</evidence>
<comment type="similarity">
    <text evidence="1 11">Belongs to the transketolase family.</text>
</comment>
<keyword evidence="4 11" id="KW-0808">Transferase</keyword>
<dbReference type="SUPFAM" id="SSF52922">
    <property type="entry name" value="TK C-terminal domain-like"/>
    <property type="match status" value="1"/>
</dbReference>
<dbReference type="InterPro" id="IPR005474">
    <property type="entry name" value="Transketolase_N"/>
</dbReference>
<dbReference type="Pfam" id="PF22613">
    <property type="entry name" value="Transketolase_C_1"/>
    <property type="match status" value="1"/>
</dbReference>
<dbReference type="PROSITE" id="PS00801">
    <property type="entry name" value="TRANSKETOLASE_1"/>
    <property type="match status" value="1"/>
</dbReference>
<evidence type="ECO:0000256" key="3">
    <source>
        <dbReference type="ARBA" id="ARBA00013152"/>
    </source>
</evidence>
<organism evidence="13 14">
    <name type="scientific">Chelativorans composti</name>
    <dbReference type="NCBI Taxonomy" id="768533"/>
    <lineage>
        <taxon>Bacteria</taxon>
        <taxon>Pseudomonadati</taxon>
        <taxon>Pseudomonadota</taxon>
        <taxon>Alphaproteobacteria</taxon>
        <taxon>Hyphomicrobiales</taxon>
        <taxon>Phyllobacteriaceae</taxon>
        <taxon>Chelativorans</taxon>
    </lineage>
</organism>
<dbReference type="SMART" id="SM00861">
    <property type="entry name" value="Transket_pyr"/>
    <property type="match status" value="1"/>
</dbReference>
<dbReference type="GO" id="GO:0004802">
    <property type="term" value="F:transketolase activity"/>
    <property type="evidence" value="ECO:0007669"/>
    <property type="project" value="UniProtKB-EC"/>
</dbReference>
<feature type="domain" description="Transketolase-like pyrimidine-binding" evidence="12">
    <location>
        <begin position="360"/>
        <end position="531"/>
    </location>
</feature>
<evidence type="ECO:0000256" key="11">
    <source>
        <dbReference type="RuleBase" id="RU004996"/>
    </source>
</evidence>
<dbReference type="InterPro" id="IPR055152">
    <property type="entry name" value="Transketolase-like_C_2"/>
</dbReference>
<dbReference type="EMBL" id="JBHUIR010000062">
    <property type="protein sequence ID" value="MFD2261208.1"/>
    <property type="molecule type" value="Genomic_DNA"/>
</dbReference>
<name>A0ABW5DJB0_9HYPH</name>
<dbReference type="InterPro" id="IPR029061">
    <property type="entry name" value="THDP-binding"/>
</dbReference>
<accession>A0ABW5DJB0</accession>
<reference evidence="14" key="1">
    <citation type="journal article" date="2019" name="Int. J. Syst. Evol. Microbiol.">
        <title>The Global Catalogue of Microorganisms (GCM) 10K type strain sequencing project: providing services to taxonomists for standard genome sequencing and annotation.</title>
        <authorList>
            <consortium name="The Broad Institute Genomics Platform"/>
            <consortium name="The Broad Institute Genome Sequencing Center for Infectious Disease"/>
            <person name="Wu L."/>
            <person name="Ma J."/>
        </authorList>
    </citation>
    <scope>NUCLEOTIDE SEQUENCE [LARGE SCALE GENOMIC DNA]</scope>
    <source>
        <strain evidence="14">KCTC 23707</strain>
    </source>
</reference>
<keyword evidence="6 11" id="KW-0106">Calcium</keyword>
<dbReference type="PANTHER" id="PTHR43522">
    <property type="entry name" value="TRANSKETOLASE"/>
    <property type="match status" value="1"/>
</dbReference>
<keyword evidence="7 11" id="KW-0460">Magnesium</keyword>
<gene>
    <name evidence="13" type="primary">tkt</name>
    <name evidence="13" type="ORF">ACFSMZ_15770</name>
</gene>
<evidence type="ECO:0000256" key="10">
    <source>
        <dbReference type="NCBIfam" id="TIGR00232"/>
    </source>
</evidence>
<dbReference type="NCBIfam" id="TIGR00232">
    <property type="entry name" value="tktlase_bact"/>
    <property type="match status" value="1"/>
</dbReference>
<dbReference type="Proteomes" id="UP001597373">
    <property type="component" value="Unassembled WGS sequence"/>
</dbReference>
<evidence type="ECO:0000256" key="7">
    <source>
        <dbReference type="ARBA" id="ARBA00022842"/>
    </source>
</evidence>
<comment type="caution">
    <text evidence="13">The sequence shown here is derived from an EMBL/GenBank/DDBJ whole genome shotgun (WGS) entry which is preliminary data.</text>
</comment>
<evidence type="ECO:0000256" key="6">
    <source>
        <dbReference type="ARBA" id="ARBA00022837"/>
    </source>
</evidence>
<dbReference type="InterPro" id="IPR005478">
    <property type="entry name" value="Transketolase_bac-like"/>
</dbReference>
<evidence type="ECO:0000313" key="14">
    <source>
        <dbReference type="Proteomes" id="UP001597373"/>
    </source>
</evidence>